<feature type="transmembrane region" description="Helical" evidence="2">
    <location>
        <begin position="150"/>
        <end position="171"/>
    </location>
</feature>
<dbReference type="GO" id="GO:0016747">
    <property type="term" value="F:acyltransferase activity, transferring groups other than amino-acyl groups"/>
    <property type="evidence" value="ECO:0007669"/>
    <property type="project" value="InterPro"/>
</dbReference>
<feature type="transmembrane region" description="Helical" evidence="2">
    <location>
        <begin position="212"/>
        <end position="234"/>
    </location>
</feature>
<feature type="transmembrane region" description="Helical" evidence="2">
    <location>
        <begin position="178"/>
        <end position="200"/>
    </location>
</feature>
<reference evidence="4" key="1">
    <citation type="submission" date="2022-02" db="EMBL/GenBank/DDBJ databases">
        <title>Corynebacterium sp. from urogenital microbiome.</title>
        <authorList>
            <person name="Cappelli E.A."/>
            <person name="Ribeiro T.G."/>
            <person name="Peixe L."/>
        </authorList>
    </citation>
    <scope>NUCLEOTIDE SEQUENCE</scope>
    <source>
        <strain evidence="4">C9Ua_112</strain>
    </source>
</reference>
<comment type="caution">
    <text evidence="4">The sequence shown here is derived from an EMBL/GenBank/DDBJ whole genome shotgun (WGS) entry which is preliminary data.</text>
</comment>
<feature type="transmembrane region" description="Helical" evidence="2">
    <location>
        <begin position="53"/>
        <end position="73"/>
    </location>
</feature>
<evidence type="ECO:0000313" key="5">
    <source>
        <dbReference type="Proteomes" id="UP001146505"/>
    </source>
</evidence>
<keyword evidence="2" id="KW-0472">Membrane</keyword>
<dbReference type="InterPro" id="IPR002656">
    <property type="entry name" value="Acyl_transf_3_dom"/>
</dbReference>
<dbReference type="Pfam" id="PF01757">
    <property type="entry name" value="Acyl_transf_3"/>
    <property type="match status" value="1"/>
</dbReference>
<dbReference type="AlphaFoldDB" id="A0A9X3M888"/>
<proteinExistence type="predicted"/>
<keyword evidence="4" id="KW-0808">Transferase</keyword>
<dbReference type="EMBL" id="JAKMUV010000016">
    <property type="protein sequence ID" value="MCZ9305769.1"/>
    <property type="molecule type" value="Genomic_DNA"/>
</dbReference>
<organism evidence="4 5">
    <name type="scientific">Corynebacterium macclintockiae</name>
    <dbReference type="NCBI Taxonomy" id="2913501"/>
    <lineage>
        <taxon>Bacteria</taxon>
        <taxon>Bacillati</taxon>
        <taxon>Actinomycetota</taxon>
        <taxon>Actinomycetes</taxon>
        <taxon>Mycobacteriales</taxon>
        <taxon>Corynebacteriaceae</taxon>
        <taxon>Corynebacterium</taxon>
    </lineage>
</organism>
<feature type="region of interest" description="Disordered" evidence="1">
    <location>
        <begin position="407"/>
        <end position="429"/>
    </location>
</feature>
<feature type="transmembrane region" description="Helical" evidence="2">
    <location>
        <begin position="263"/>
        <end position="281"/>
    </location>
</feature>
<keyword evidence="2" id="KW-1133">Transmembrane helix</keyword>
<feature type="compositionally biased region" description="Low complexity" evidence="1">
    <location>
        <begin position="410"/>
        <end position="429"/>
    </location>
</feature>
<feature type="transmembrane region" description="Helical" evidence="2">
    <location>
        <begin position="364"/>
        <end position="384"/>
    </location>
</feature>
<dbReference type="PANTHER" id="PTHR23028:SF53">
    <property type="entry name" value="ACYL_TRANSF_3 DOMAIN-CONTAINING PROTEIN"/>
    <property type="match status" value="1"/>
</dbReference>
<gene>
    <name evidence="4" type="ORF">L8U58_09600</name>
</gene>
<name>A0A9X3M888_9CORY</name>
<dbReference type="InterPro" id="IPR050879">
    <property type="entry name" value="Acyltransferase_3"/>
</dbReference>
<protein>
    <submittedName>
        <fullName evidence="4">Acyltransferase</fullName>
    </submittedName>
</protein>
<dbReference type="GO" id="GO:0016020">
    <property type="term" value="C:membrane"/>
    <property type="evidence" value="ECO:0007669"/>
    <property type="project" value="TreeGrafter"/>
</dbReference>
<evidence type="ECO:0000313" key="4">
    <source>
        <dbReference type="EMBL" id="MCZ9305769.1"/>
    </source>
</evidence>
<feature type="transmembrane region" description="Helical" evidence="2">
    <location>
        <begin position="106"/>
        <end position="130"/>
    </location>
</feature>
<sequence length="429" mass="46645">MSTKIPSTNKATARPAPFLPALEGLRAIACSGIIITHVAFQTGADTGNLLNRMMARTDFFVPVFFALSGFLLWRRHRADFAVSTSHDNLLTLAGYYVKRLGRIFPAYLVTVAIVLLFFPVAGAPTVWQMLSNVIMVQIYVDGGLIGGLTHLWSLCVEMAFYLVLPVIAVAWGRQERKWRIVCIVAVAAASFGWAFIPAFAEPPAPGGLNPHIMPPAFIAWFGVGLLGAELESIVQDRAYARTGKDGAEGIDARYQLLEVRFVAKFRWVFWLLAIGALAVAASDGPEGLTHAAPAEFARRTLYGLVFAAALIIPYTLAPRSKFLESAPMQALGRWSYAIFLWHMSLLSLVFPLLGVHLFSGYTALVLVATFVLSVPVAALSYALVEEPARRAINSWWRSVRASAKAEARTEATTANSTTASAPFTTNPPA</sequence>
<dbReference type="Proteomes" id="UP001146505">
    <property type="component" value="Unassembled WGS sequence"/>
</dbReference>
<feature type="transmembrane region" description="Helical" evidence="2">
    <location>
        <begin position="338"/>
        <end position="358"/>
    </location>
</feature>
<accession>A0A9X3M888</accession>
<feature type="domain" description="Acyltransferase 3" evidence="3">
    <location>
        <begin position="21"/>
        <end position="376"/>
    </location>
</feature>
<dbReference type="PANTHER" id="PTHR23028">
    <property type="entry name" value="ACETYLTRANSFERASE"/>
    <property type="match status" value="1"/>
</dbReference>
<keyword evidence="2" id="KW-0812">Transmembrane</keyword>
<keyword evidence="4" id="KW-0012">Acyltransferase</keyword>
<keyword evidence="5" id="KW-1185">Reference proteome</keyword>
<evidence type="ECO:0000259" key="3">
    <source>
        <dbReference type="Pfam" id="PF01757"/>
    </source>
</evidence>
<feature type="transmembrane region" description="Helical" evidence="2">
    <location>
        <begin position="301"/>
        <end position="317"/>
    </location>
</feature>
<dbReference type="GO" id="GO:0009103">
    <property type="term" value="P:lipopolysaccharide biosynthetic process"/>
    <property type="evidence" value="ECO:0007669"/>
    <property type="project" value="TreeGrafter"/>
</dbReference>
<evidence type="ECO:0000256" key="1">
    <source>
        <dbReference type="SAM" id="MobiDB-lite"/>
    </source>
</evidence>
<evidence type="ECO:0000256" key="2">
    <source>
        <dbReference type="SAM" id="Phobius"/>
    </source>
</evidence>